<dbReference type="Gramene" id="ORGLA02G0168300.1">
    <property type="protein sequence ID" value="ORGLA02G0168300.1"/>
    <property type="gene ID" value="ORGLA02G0168300"/>
</dbReference>
<protein>
    <submittedName>
        <fullName evidence="2">Uncharacterized protein</fullName>
    </submittedName>
</protein>
<reference evidence="2 3" key="2">
    <citation type="submission" date="2018-04" db="EMBL/GenBank/DDBJ databases">
        <title>OglaRS2 (Oryza glaberrima Reference Sequence Version 2).</title>
        <authorList>
            <person name="Zhang J."/>
            <person name="Kudrna D."/>
            <person name="Lee S."/>
            <person name="Talag J."/>
            <person name="Rajasekar S."/>
            <person name="Wing R.A."/>
        </authorList>
    </citation>
    <scope>NUCLEOTIDE SEQUENCE [LARGE SCALE GENOMIC DNA]</scope>
    <source>
        <strain evidence="2 3">cv. IRGC 96717</strain>
    </source>
</reference>
<organism evidence="2 3">
    <name type="scientific">Oryza glaberrima</name>
    <name type="common">African rice</name>
    <dbReference type="NCBI Taxonomy" id="4538"/>
    <lineage>
        <taxon>Eukaryota</taxon>
        <taxon>Viridiplantae</taxon>
        <taxon>Streptophyta</taxon>
        <taxon>Embryophyta</taxon>
        <taxon>Tracheophyta</taxon>
        <taxon>Spermatophyta</taxon>
        <taxon>Magnoliopsida</taxon>
        <taxon>Liliopsida</taxon>
        <taxon>Poales</taxon>
        <taxon>Poaceae</taxon>
        <taxon>BOP clade</taxon>
        <taxon>Oryzoideae</taxon>
        <taxon>Oryzeae</taxon>
        <taxon>Oryzinae</taxon>
        <taxon>Oryza</taxon>
    </lineage>
</organism>
<evidence type="ECO:0000313" key="2">
    <source>
        <dbReference type="EnsemblPlants" id="ORGLA02G0168300.1"/>
    </source>
</evidence>
<evidence type="ECO:0000313" key="3">
    <source>
        <dbReference type="Proteomes" id="UP000007306"/>
    </source>
</evidence>
<feature type="region of interest" description="Disordered" evidence="1">
    <location>
        <begin position="55"/>
        <end position="87"/>
    </location>
</feature>
<dbReference type="EnsemblPlants" id="ORGLA02G0168300.1">
    <property type="protein sequence ID" value="ORGLA02G0168300.1"/>
    <property type="gene ID" value="ORGLA02G0168300"/>
</dbReference>
<accession>I1P127</accession>
<name>I1P127_ORYGL</name>
<sequence>MVVAGGSGAAAAAAAGVELRGNARHAAVQGEAAGERRLQQLLRVLAPWPRAAVRPVPAAQRHWSRGPRQPMNSIHVEREREREIRVA</sequence>
<dbReference type="OMA" id="MNSIHVE"/>
<evidence type="ECO:0000256" key="1">
    <source>
        <dbReference type="SAM" id="MobiDB-lite"/>
    </source>
</evidence>
<proteinExistence type="predicted"/>
<dbReference type="Proteomes" id="UP000007306">
    <property type="component" value="Chromosome 2"/>
</dbReference>
<feature type="compositionally biased region" description="Basic and acidic residues" evidence="1">
    <location>
        <begin position="75"/>
        <end position="87"/>
    </location>
</feature>
<keyword evidence="3" id="KW-1185">Reference proteome</keyword>
<dbReference type="HOGENOM" id="CLU_2487086_0_0_1"/>
<dbReference type="AlphaFoldDB" id="I1P127"/>
<reference evidence="2" key="1">
    <citation type="submission" date="2015-06" db="UniProtKB">
        <authorList>
            <consortium name="EnsemblPlants"/>
        </authorList>
    </citation>
    <scope>IDENTIFICATION</scope>
</reference>